<dbReference type="EMBL" id="ML179396">
    <property type="protein sequence ID" value="THU88769.1"/>
    <property type="molecule type" value="Genomic_DNA"/>
</dbReference>
<proteinExistence type="predicted"/>
<feature type="region of interest" description="Disordered" evidence="1">
    <location>
        <begin position="87"/>
        <end position="108"/>
    </location>
</feature>
<evidence type="ECO:0000256" key="1">
    <source>
        <dbReference type="SAM" id="MobiDB-lite"/>
    </source>
</evidence>
<organism evidence="2 3">
    <name type="scientific">Dendrothele bispora (strain CBS 962.96)</name>
    <dbReference type="NCBI Taxonomy" id="1314807"/>
    <lineage>
        <taxon>Eukaryota</taxon>
        <taxon>Fungi</taxon>
        <taxon>Dikarya</taxon>
        <taxon>Basidiomycota</taxon>
        <taxon>Agaricomycotina</taxon>
        <taxon>Agaricomycetes</taxon>
        <taxon>Agaricomycetidae</taxon>
        <taxon>Agaricales</taxon>
        <taxon>Agaricales incertae sedis</taxon>
        <taxon>Dendrothele</taxon>
    </lineage>
</organism>
<evidence type="ECO:0000313" key="3">
    <source>
        <dbReference type="Proteomes" id="UP000297245"/>
    </source>
</evidence>
<protein>
    <submittedName>
        <fullName evidence="2">Uncharacterized protein</fullName>
    </submittedName>
</protein>
<keyword evidence="3" id="KW-1185">Reference proteome</keyword>
<reference evidence="2 3" key="1">
    <citation type="journal article" date="2019" name="Nat. Ecol. Evol.">
        <title>Megaphylogeny resolves global patterns of mushroom evolution.</title>
        <authorList>
            <person name="Varga T."/>
            <person name="Krizsan K."/>
            <person name="Foldi C."/>
            <person name="Dima B."/>
            <person name="Sanchez-Garcia M."/>
            <person name="Sanchez-Ramirez S."/>
            <person name="Szollosi G.J."/>
            <person name="Szarkandi J.G."/>
            <person name="Papp V."/>
            <person name="Albert L."/>
            <person name="Andreopoulos W."/>
            <person name="Angelini C."/>
            <person name="Antonin V."/>
            <person name="Barry K.W."/>
            <person name="Bougher N.L."/>
            <person name="Buchanan P."/>
            <person name="Buyck B."/>
            <person name="Bense V."/>
            <person name="Catcheside P."/>
            <person name="Chovatia M."/>
            <person name="Cooper J."/>
            <person name="Damon W."/>
            <person name="Desjardin D."/>
            <person name="Finy P."/>
            <person name="Geml J."/>
            <person name="Haridas S."/>
            <person name="Hughes K."/>
            <person name="Justo A."/>
            <person name="Karasinski D."/>
            <person name="Kautmanova I."/>
            <person name="Kiss B."/>
            <person name="Kocsube S."/>
            <person name="Kotiranta H."/>
            <person name="LaButti K.M."/>
            <person name="Lechner B.E."/>
            <person name="Liimatainen K."/>
            <person name="Lipzen A."/>
            <person name="Lukacs Z."/>
            <person name="Mihaltcheva S."/>
            <person name="Morgado L.N."/>
            <person name="Niskanen T."/>
            <person name="Noordeloos M.E."/>
            <person name="Ohm R.A."/>
            <person name="Ortiz-Santana B."/>
            <person name="Ovrebo C."/>
            <person name="Racz N."/>
            <person name="Riley R."/>
            <person name="Savchenko A."/>
            <person name="Shiryaev A."/>
            <person name="Soop K."/>
            <person name="Spirin V."/>
            <person name="Szebenyi C."/>
            <person name="Tomsovsky M."/>
            <person name="Tulloss R.E."/>
            <person name="Uehling J."/>
            <person name="Grigoriev I.V."/>
            <person name="Vagvolgyi C."/>
            <person name="Papp T."/>
            <person name="Martin F.M."/>
            <person name="Miettinen O."/>
            <person name="Hibbett D.S."/>
            <person name="Nagy L.G."/>
        </authorList>
    </citation>
    <scope>NUCLEOTIDE SEQUENCE [LARGE SCALE GENOMIC DNA]</scope>
    <source>
        <strain evidence="2 3">CBS 962.96</strain>
    </source>
</reference>
<feature type="region of interest" description="Disordered" evidence="1">
    <location>
        <begin position="30"/>
        <end position="51"/>
    </location>
</feature>
<dbReference type="Proteomes" id="UP000297245">
    <property type="component" value="Unassembled WGS sequence"/>
</dbReference>
<gene>
    <name evidence="2" type="ORF">K435DRAFT_865971</name>
</gene>
<dbReference type="AlphaFoldDB" id="A0A4S8LI60"/>
<name>A0A4S8LI60_DENBC</name>
<sequence>MATTRRLIRPIAVPSTLFLRSRAIHTVTSPLPVEPATPTPTHKSVSEERSRIREAAEEVEMVLQIAKPDPVAGTRLDTCTGARASATVQTADAAPEIPEATASATQAGRERWENVTVITRKKATSTKQIMSMKCTTGVT</sequence>
<evidence type="ECO:0000313" key="2">
    <source>
        <dbReference type="EMBL" id="THU88769.1"/>
    </source>
</evidence>
<accession>A0A4S8LI60</accession>